<dbReference type="Proteomes" id="UP000008062">
    <property type="component" value="Chromosome 9"/>
</dbReference>
<protein>
    <submittedName>
        <fullName evidence="2">Uncharacterized protein</fullName>
    </submittedName>
</protein>
<dbReference type="GeneID" id="13402563"/>
<sequence>MSSRRVRRMQSSLAPDVESGACRVSRHLSKRPLNPLMPGTISRTGHLEEQWTSCCPGLGIVRSFDRQSADVRDAHDGSGGATSAEQAAMKKIRQTLDGLLQIKATCASVRTRQTQKMWGEV</sequence>
<name>F9XJH9_ZYMTI</name>
<dbReference type="AlphaFoldDB" id="F9XJH9"/>
<dbReference type="InParanoid" id="F9XJH9"/>
<dbReference type="HOGENOM" id="CLU_2039913_0_0_1"/>
<keyword evidence="3" id="KW-1185">Reference proteome</keyword>
<dbReference type="EMBL" id="CM001204">
    <property type="protein sequence ID" value="EGP84742.1"/>
    <property type="molecule type" value="Genomic_DNA"/>
</dbReference>
<evidence type="ECO:0000256" key="1">
    <source>
        <dbReference type="SAM" id="MobiDB-lite"/>
    </source>
</evidence>
<accession>F9XJH9</accession>
<proteinExistence type="predicted"/>
<organism evidence="2 3">
    <name type="scientific">Zymoseptoria tritici (strain CBS 115943 / IPO323)</name>
    <name type="common">Speckled leaf blotch fungus</name>
    <name type="synonym">Septoria tritici</name>
    <dbReference type="NCBI Taxonomy" id="336722"/>
    <lineage>
        <taxon>Eukaryota</taxon>
        <taxon>Fungi</taxon>
        <taxon>Dikarya</taxon>
        <taxon>Ascomycota</taxon>
        <taxon>Pezizomycotina</taxon>
        <taxon>Dothideomycetes</taxon>
        <taxon>Dothideomycetidae</taxon>
        <taxon>Mycosphaerellales</taxon>
        <taxon>Mycosphaerellaceae</taxon>
        <taxon>Zymoseptoria</taxon>
    </lineage>
</organism>
<evidence type="ECO:0000313" key="3">
    <source>
        <dbReference type="Proteomes" id="UP000008062"/>
    </source>
</evidence>
<feature type="region of interest" description="Disordered" evidence="1">
    <location>
        <begin position="1"/>
        <end position="21"/>
    </location>
</feature>
<dbReference type="RefSeq" id="XP_003849766.1">
    <property type="nucleotide sequence ID" value="XM_003849718.1"/>
</dbReference>
<dbReference type="KEGG" id="ztr:MYCGRDRAFT_105691"/>
<gene>
    <name evidence="2" type="ORF">MYCGRDRAFT_105691</name>
</gene>
<reference evidence="2 3" key="1">
    <citation type="journal article" date="2011" name="PLoS Genet.">
        <title>Finished genome of the fungal wheat pathogen Mycosphaerella graminicola reveals dispensome structure, chromosome plasticity, and stealth pathogenesis.</title>
        <authorList>
            <person name="Goodwin S.B."/>
            <person name="Ben M'barek S."/>
            <person name="Dhillon B."/>
            <person name="Wittenberg A.H.J."/>
            <person name="Crane C.F."/>
            <person name="Hane J.K."/>
            <person name="Foster A.J."/>
            <person name="Van der Lee T.A.J."/>
            <person name="Grimwood J."/>
            <person name="Aerts A."/>
            <person name="Antoniw J."/>
            <person name="Bailey A."/>
            <person name="Bluhm B."/>
            <person name="Bowler J."/>
            <person name="Bristow J."/>
            <person name="van der Burgt A."/>
            <person name="Canto-Canche B."/>
            <person name="Churchill A.C.L."/>
            <person name="Conde-Ferraez L."/>
            <person name="Cools H.J."/>
            <person name="Coutinho P.M."/>
            <person name="Csukai M."/>
            <person name="Dehal P."/>
            <person name="De Wit P."/>
            <person name="Donzelli B."/>
            <person name="van de Geest H.C."/>
            <person name="van Ham R.C.H.J."/>
            <person name="Hammond-Kosack K.E."/>
            <person name="Henrissat B."/>
            <person name="Kilian A."/>
            <person name="Kobayashi A.K."/>
            <person name="Koopmann E."/>
            <person name="Kourmpetis Y."/>
            <person name="Kuzniar A."/>
            <person name="Lindquist E."/>
            <person name="Lombard V."/>
            <person name="Maliepaard C."/>
            <person name="Martins N."/>
            <person name="Mehrabi R."/>
            <person name="Nap J.P.H."/>
            <person name="Ponomarenko A."/>
            <person name="Rudd J.J."/>
            <person name="Salamov A."/>
            <person name="Schmutz J."/>
            <person name="Schouten H.J."/>
            <person name="Shapiro H."/>
            <person name="Stergiopoulos I."/>
            <person name="Torriani S.F.F."/>
            <person name="Tu H."/>
            <person name="de Vries R.P."/>
            <person name="Waalwijk C."/>
            <person name="Ware S.B."/>
            <person name="Wiebenga A."/>
            <person name="Zwiers L.-H."/>
            <person name="Oliver R.P."/>
            <person name="Grigoriev I.V."/>
            <person name="Kema G.H.J."/>
        </authorList>
    </citation>
    <scope>NUCLEOTIDE SEQUENCE [LARGE SCALE GENOMIC DNA]</scope>
    <source>
        <strain evidence="3">CBS 115943 / IPO323</strain>
    </source>
</reference>
<evidence type="ECO:0000313" key="2">
    <source>
        <dbReference type="EMBL" id="EGP84742.1"/>
    </source>
</evidence>